<feature type="coiled-coil region" evidence="1">
    <location>
        <begin position="125"/>
        <end position="152"/>
    </location>
</feature>
<keyword evidence="4" id="KW-1185">Reference proteome</keyword>
<comment type="caution">
    <text evidence="3">The sequence shown here is derived from an EMBL/GenBank/DDBJ whole genome shotgun (WGS) entry which is preliminary data.</text>
</comment>
<gene>
    <name evidence="3" type="ORF">HK097_009434</name>
</gene>
<evidence type="ECO:0000256" key="2">
    <source>
        <dbReference type="SAM" id="MobiDB-lite"/>
    </source>
</evidence>
<feature type="region of interest" description="Disordered" evidence="2">
    <location>
        <begin position="82"/>
        <end position="116"/>
    </location>
</feature>
<evidence type="ECO:0000313" key="3">
    <source>
        <dbReference type="EMBL" id="KAJ3049599.1"/>
    </source>
</evidence>
<dbReference type="AlphaFoldDB" id="A0AAD5SAK0"/>
<organism evidence="3 4">
    <name type="scientific">Rhizophlyctis rosea</name>
    <dbReference type="NCBI Taxonomy" id="64517"/>
    <lineage>
        <taxon>Eukaryota</taxon>
        <taxon>Fungi</taxon>
        <taxon>Fungi incertae sedis</taxon>
        <taxon>Chytridiomycota</taxon>
        <taxon>Chytridiomycota incertae sedis</taxon>
        <taxon>Chytridiomycetes</taxon>
        <taxon>Rhizophlyctidales</taxon>
        <taxon>Rhizophlyctidaceae</taxon>
        <taxon>Rhizophlyctis</taxon>
    </lineage>
</organism>
<name>A0AAD5SAK0_9FUNG</name>
<keyword evidence="1" id="KW-0175">Coiled coil</keyword>
<sequence length="187" mass="20187">MTQPPSPTARTTPFHLMAEVSPHPKAKTLAPFGRGKRDGAPPGVVGNDSDMGLEKQDDAAFIEPDLRATYEDIETAIFDIPAADSQLNPSQMPKAFQKGSRKADLKQPPSKQPSTSARLALELENNRLADDVKRCRVEIRDLKRELLEKSTQPAIPDVSALASLIPGGTGKAATEAKIIELAKKVII</sequence>
<evidence type="ECO:0000313" key="4">
    <source>
        <dbReference type="Proteomes" id="UP001212841"/>
    </source>
</evidence>
<accession>A0AAD5SAK0</accession>
<evidence type="ECO:0000256" key="1">
    <source>
        <dbReference type="SAM" id="Coils"/>
    </source>
</evidence>
<dbReference type="EMBL" id="JADGJD010000622">
    <property type="protein sequence ID" value="KAJ3049599.1"/>
    <property type="molecule type" value="Genomic_DNA"/>
</dbReference>
<feature type="region of interest" description="Disordered" evidence="2">
    <location>
        <begin position="20"/>
        <end position="52"/>
    </location>
</feature>
<protein>
    <submittedName>
        <fullName evidence="3">Uncharacterized protein</fullName>
    </submittedName>
</protein>
<reference evidence="3" key="1">
    <citation type="submission" date="2020-05" db="EMBL/GenBank/DDBJ databases">
        <title>Phylogenomic resolution of chytrid fungi.</title>
        <authorList>
            <person name="Stajich J.E."/>
            <person name="Amses K."/>
            <person name="Simmons R."/>
            <person name="Seto K."/>
            <person name="Myers J."/>
            <person name="Bonds A."/>
            <person name="Quandt C.A."/>
            <person name="Barry K."/>
            <person name="Liu P."/>
            <person name="Grigoriev I."/>
            <person name="Longcore J.E."/>
            <person name="James T.Y."/>
        </authorList>
    </citation>
    <scope>NUCLEOTIDE SEQUENCE</scope>
    <source>
        <strain evidence="3">JEL0318</strain>
    </source>
</reference>
<proteinExistence type="predicted"/>
<dbReference type="Proteomes" id="UP001212841">
    <property type="component" value="Unassembled WGS sequence"/>
</dbReference>